<evidence type="ECO:0000256" key="3">
    <source>
        <dbReference type="ARBA" id="ARBA00022723"/>
    </source>
</evidence>
<evidence type="ECO:0000256" key="1">
    <source>
        <dbReference type="ARBA" id="ARBA00001947"/>
    </source>
</evidence>
<organism evidence="8 9">
    <name type="scientific">Vagococcus salmoninarum</name>
    <dbReference type="NCBI Taxonomy" id="2739"/>
    <lineage>
        <taxon>Bacteria</taxon>
        <taxon>Bacillati</taxon>
        <taxon>Bacillota</taxon>
        <taxon>Bacilli</taxon>
        <taxon>Lactobacillales</taxon>
        <taxon>Enterococcaceae</taxon>
        <taxon>Vagococcus</taxon>
    </lineage>
</organism>
<dbReference type="AlphaFoldDB" id="A0A429ZTF0"/>
<dbReference type="Pfam" id="PF00107">
    <property type="entry name" value="ADH_zinc_N"/>
    <property type="match status" value="1"/>
</dbReference>
<dbReference type="Gene3D" id="3.40.50.720">
    <property type="entry name" value="NAD(P)-binding Rossmann-like Domain"/>
    <property type="match status" value="1"/>
</dbReference>
<evidence type="ECO:0000256" key="2">
    <source>
        <dbReference type="ARBA" id="ARBA00008072"/>
    </source>
</evidence>
<dbReference type="Proteomes" id="UP000287239">
    <property type="component" value="Unassembled WGS sequence"/>
</dbReference>
<dbReference type="GO" id="GO:0016491">
    <property type="term" value="F:oxidoreductase activity"/>
    <property type="evidence" value="ECO:0007669"/>
    <property type="project" value="UniProtKB-KW"/>
</dbReference>
<comment type="cofactor">
    <cofactor evidence="1">
        <name>Zn(2+)</name>
        <dbReference type="ChEBI" id="CHEBI:29105"/>
    </cofactor>
</comment>
<dbReference type="GO" id="GO:0046872">
    <property type="term" value="F:metal ion binding"/>
    <property type="evidence" value="ECO:0007669"/>
    <property type="project" value="UniProtKB-KW"/>
</dbReference>
<evidence type="ECO:0000256" key="4">
    <source>
        <dbReference type="ARBA" id="ARBA00022833"/>
    </source>
</evidence>
<evidence type="ECO:0000256" key="5">
    <source>
        <dbReference type="ARBA" id="ARBA00023002"/>
    </source>
</evidence>
<gene>
    <name evidence="8" type="ORF">CBF35_03565</name>
</gene>
<dbReference type="EMBL" id="NGJU01000004">
    <property type="protein sequence ID" value="RST97015.1"/>
    <property type="molecule type" value="Genomic_DNA"/>
</dbReference>
<feature type="domain" description="Alcohol dehydrogenase-like C-terminal" evidence="6">
    <location>
        <begin position="236"/>
        <end position="312"/>
    </location>
</feature>
<evidence type="ECO:0000259" key="7">
    <source>
        <dbReference type="Pfam" id="PF08240"/>
    </source>
</evidence>
<dbReference type="SUPFAM" id="SSF51735">
    <property type="entry name" value="NAD(P)-binding Rossmann-fold domains"/>
    <property type="match status" value="1"/>
</dbReference>
<feature type="domain" description="Alcohol dehydrogenase-like N-terminal" evidence="7">
    <location>
        <begin position="29"/>
        <end position="146"/>
    </location>
</feature>
<protein>
    <submittedName>
        <fullName evidence="8">Dehydrogenase</fullName>
    </submittedName>
</protein>
<dbReference type="InterPro" id="IPR013154">
    <property type="entry name" value="ADH-like_N"/>
</dbReference>
<dbReference type="InterPro" id="IPR013149">
    <property type="entry name" value="ADH-like_C"/>
</dbReference>
<dbReference type="Pfam" id="PF08240">
    <property type="entry name" value="ADH_N"/>
    <property type="match status" value="1"/>
</dbReference>
<dbReference type="RefSeq" id="WP_126778615.1">
    <property type="nucleotide sequence ID" value="NZ_NGJU01000004.1"/>
</dbReference>
<evidence type="ECO:0000313" key="8">
    <source>
        <dbReference type="EMBL" id="RST97015.1"/>
    </source>
</evidence>
<dbReference type="PANTHER" id="PTHR43350:SF19">
    <property type="entry name" value="D-GULOSIDE 3-DEHYDROGENASE"/>
    <property type="match status" value="1"/>
</dbReference>
<dbReference type="GeneID" id="98567435"/>
<dbReference type="SUPFAM" id="SSF50129">
    <property type="entry name" value="GroES-like"/>
    <property type="match status" value="1"/>
</dbReference>
<reference evidence="8 9" key="1">
    <citation type="submission" date="2017-05" db="EMBL/GenBank/DDBJ databases">
        <title>Vagococcus spp. assemblies.</title>
        <authorList>
            <person name="Gulvik C.A."/>
        </authorList>
    </citation>
    <scope>NUCLEOTIDE SEQUENCE [LARGE SCALE GENOMIC DNA]</scope>
    <source>
        <strain evidence="8 9">NCFB 2777</strain>
    </source>
</reference>
<evidence type="ECO:0000313" key="9">
    <source>
        <dbReference type="Proteomes" id="UP000287239"/>
    </source>
</evidence>
<evidence type="ECO:0000259" key="6">
    <source>
        <dbReference type="Pfam" id="PF00107"/>
    </source>
</evidence>
<dbReference type="Gene3D" id="3.90.180.10">
    <property type="entry name" value="Medium-chain alcohol dehydrogenases, catalytic domain"/>
    <property type="match status" value="1"/>
</dbReference>
<keyword evidence="3" id="KW-0479">Metal-binding</keyword>
<accession>A0A429ZTF0</accession>
<keyword evidence="4" id="KW-0862">Zinc</keyword>
<proteinExistence type="inferred from homology"/>
<comment type="similarity">
    <text evidence="2">Belongs to the zinc-containing alcohol dehydrogenase family.</text>
</comment>
<keyword evidence="9" id="KW-1185">Reference proteome</keyword>
<comment type="caution">
    <text evidence="8">The sequence shown here is derived from an EMBL/GenBank/DDBJ whole genome shotgun (WGS) entry which is preliminary data.</text>
</comment>
<dbReference type="PANTHER" id="PTHR43350">
    <property type="entry name" value="NAD-DEPENDENT ALCOHOL DEHYDROGENASE"/>
    <property type="match status" value="1"/>
</dbReference>
<dbReference type="OrthoDB" id="1700359at2"/>
<name>A0A429ZTF0_9ENTE</name>
<dbReference type="InterPro" id="IPR011032">
    <property type="entry name" value="GroES-like_sf"/>
</dbReference>
<dbReference type="InterPro" id="IPR036291">
    <property type="entry name" value="NAD(P)-bd_dom_sf"/>
</dbReference>
<sequence>MKNEQVSSKTYRLVAAGEVVSEIIEREVKPGWVVVEPNIASVCHADLRYYTGSRRPEAMKKKLPMALLHEGIGVVVSSRSERFVKGDRVVIVPNIPGEVLDPEKYPNEKKIPVNYTQGNQFLGSGYDGIAQSRLVQPAQCLVKIPDEIPDEIAVLAELCTVSYHGVSHIEERLRDPKTKVALFGDGPVGYLTAAMIRYLYGAEAERFTVFGADPEKLSKFTFARQEMVQTYDFTNNPEKYDVVLECTGGRFSESALNQAIDIFAPCGDLVIMGVSEERVPINTRDILEKGLRLYGSSRSSTSDFEAVIKAFENPDYREALGEILPQEWNVVTDEQSFKKAMDQVVEKRDWHKTILDFKWS</sequence>
<keyword evidence="5" id="KW-0560">Oxidoreductase</keyword>